<protein>
    <recommendedName>
        <fullName evidence="2">STEEP1 domain-containing protein</fullName>
    </recommendedName>
</protein>
<comment type="similarity">
    <text evidence="1">Belongs to the STEEP1 family.</text>
</comment>
<dbReference type="PANTHER" id="PTHR46355:SF1">
    <property type="entry name" value="STING ER EXIT PROTEIN"/>
    <property type="match status" value="1"/>
</dbReference>
<dbReference type="PANTHER" id="PTHR46355">
    <property type="entry name" value="UPF0428 PROTEIN CXORF56"/>
    <property type="match status" value="1"/>
</dbReference>
<dbReference type="EMBL" id="ML002249">
    <property type="protein sequence ID" value="RKP39710.1"/>
    <property type="molecule type" value="Genomic_DNA"/>
</dbReference>
<dbReference type="STRING" id="215637.A0A4Q0A380"/>
<organism evidence="3 4">
    <name type="scientific">Dimargaris cristalligena</name>
    <dbReference type="NCBI Taxonomy" id="215637"/>
    <lineage>
        <taxon>Eukaryota</taxon>
        <taxon>Fungi</taxon>
        <taxon>Fungi incertae sedis</taxon>
        <taxon>Zoopagomycota</taxon>
        <taxon>Kickxellomycotina</taxon>
        <taxon>Dimargaritomycetes</taxon>
        <taxon>Dimargaritales</taxon>
        <taxon>Dimargaritaceae</taxon>
        <taxon>Dimargaris</taxon>
    </lineage>
</organism>
<dbReference type="Proteomes" id="UP000268162">
    <property type="component" value="Unassembled WGS sequence"/>
</dbReference>
<dbReference type="GO" id="GO:0005737">
    <property type="term" value="C:cytoplasm"/>
    <property type="evidence" value="ECO:0007669"/>
    <property type="project" value="GOC"/>
</dbReference>
<evidence type="ECO:0000256" key="1">
    <source>
        <dbReference type="ARBA" id="ARBA00024205"/>
    </source>
</evidence>
<accession>A0A4Q0A380</accession>
<gene>
    <name evidence="3" type="ORF">BJ085DRAFT_34255</name>
</gene>
<keyword evidence="4" id="KW-1185">Reference proteome</keyword>
<feature type="domain" description="STEEP1" evidence="2">
    <location>
        <begin position="23"/>
        <end position="125"/>
    </location>
</feature>
<dbReference type="GO" id="GO:0006888">
    <property type="term" value="P:endoplasmic reticulum to Golgi vesicle-mediated transport"/>
    <property type="evidence" value="ECO:0007669"/>
    <property type="project" value="TreeGrafter"/>
</dbReference>
<reference evidence="4" key="1">
    <citation type="journal article" date="2018" name="Nat. Microbiol.">
        <title>Leveraging single-cell genomics to expand the fungal tree of life.</title>
        <authorList>
            <person name="Ahrendt S.R."/>
            <person name="Quandt C.A."/>
            <person name="Ciobanu D."/>
            <person name="Clum A."/>
            <person name="Salamov A."/>
            <person name="Andreopoulos B."/>
            <person name="Cheng J.F."/>
            <person name="Woyke T."/>
            <person name="Pelin A."/>
            <person name="Henrissat B."/>
            <person name="Reynolds N.K."/>
            <person name="Benny G.L."/>
            <person name="Smith M.E."/>
            <person name="James T.Y."/>
            <person name="Grigoriev I.V."/>
        </authorList>
    </citation>
    <scope>NUCLEOTIDE SEQUENCE [LARGE SCALE GENOMIC DNA]</scope>
    <source>
        <strain evidence="4">RSA 468</strain>
    </source>
</reference>
<dbReference type="InterPro" id="IPR029704">
    <property type="entry name" value="STEEP-like"/>
</dbReference>
<evidence type="ECO:0000313" key="4">
    <source>
        <dbReference type="Proteomes" id="UP000268162"/>
    </source>
</evidence>
<evidence type="ECO:0000313" key="3">
    <source>
        <dbReference type="EMBL" id="RKP39710.1"/>
    </source>
</evidence>
<sequence length="139" mass="15726">MAGRQHPPTHSRPYRPREKPISSHVYYCLCGEYNLILVSTKPLSDFPQRITDSAYIIDNTQIKHSWNAKRGETVLLKRSDGYEQQERYHCRRCDLLVGYKATGESHSGDYSYILATALTEAPGAVPVALQNEVKSSLGR</sequence>
<proteinExistence type="inferred from homology"/>
<evidence type="ECO:0000259" key="2">
    <source>
        <dbReference type="Pfam" id="PF25809"/>
    </source>
</evidence>
<dbReference type="Pfam" id="PF25809">
    <property type="entry name" value="STEEP1"/>
    <property type="match status" value="1"/>
</dbReference>
<dbReference type="GO" id="GO:0090158">
    <property type="term" value="P:endoplasmic reticulum membrane organization"/>
    <property type="evidence" value="ECO:0007669"/>
    <property type="project" value="TreeGrafter"/>
</dbReference>
<dbReference type="AlphaFoldDB" id="A0A4Q0A380"/>
<name>A0A4Q0A380_9FUNG</name>
<dbReference type="InterPro" id="IPR057965">
    <property type="entry name" value="STEEP1_dom"/>
</dbReference>
<dbReference type="OrthoDB" id="418131at2759"/>